<evidence type="ECO:0000256" key="5">
    <source>
        <dbReference type="HAMAP-Rule" id="MF_01629"/>
    </source>
</evidence>
<proteinExistence type="inferred from homology"/>
<dbReference type="InterPro" id="IPR019740">
    <property type="entry name" value="Pyridox_Oxase_CS"/>
</dbReference>
<dbReference type="InterPro" id="IPR011576">
    <property type="entry name" value="Pyridox_Oxase_N"/>
</dbReference>
<dbReference type="PANTHER" id="PTHR10851">
    <property type="entry name" value="PYRIDOXINE-5-PHOSPHATE OXIDASE"/>
    <property type="match status" value="1"/>
</dbReference>
<evidence type="ECO:0000256" key="3">
    <source>
        <dbReference type="ARBA" id="ARBA00022643"/>
    </source>
</evidence>
<dbReference type="Gene3D" id="2.30.110.10">
    <property type="entry name" value="Electron Transport, Fmn-binding Protein, Chain A"/>
    <property type="match status" value="1"/>
</dbReference>
<dbReference type="PROSITE" id="PS01064">
    <property type="entry name" value="PYRIDOX_OXIDASE"/>
    <property type="match status" value="1"/>
</dbReference>
<feature type="binding site" evidence="5">
    <location>
        <position position="170"/>
    </location>
    <ligand>
        <name>FMN</name>
        <dbReference type="ChEBI" id="CHEBI:58210"/>
    </ligand>
</feature>
<dbReference type="EMBL" id="CP080544">
    <property type="protein sequence ID" value="QYR53458.1"/>
    <property type="molecule type" value="Genomic_DNA"/>
</dbReference>
<sequence length="198" mass="22611">MDALLNEALETFEGLFAEATAAGEPDPTAMVVATTGLNGHPSARMVLLKAHDARGFVFYTHLDGRKGRELQANPHASLLFYWPRVRNAVQVRIEGQVEVVADAEADAYFASRARGSQLGAWASLQSERLPDREAFESRYAKVEHEFEGREVPRPERWTGFRVRPVHFEFWYGAEFRLHDRVVFDLNRAGVWEKHRLYP</sequence>
<keyword evidence="5" id="KW-0664">Pyridoxine biosynthesis</keyword>
<evidence type="ECO:0000259" key="6">
    <source>
        <dbReference type="Pfam" id="PF01243"/>
    </source>
</evidence>
<feature type="binding site" evidence="5">
    <location>
        <position position="112"/>
    </location>
    <ligand>
        <name>substrate</name>
    </ligand>
</feature>
<dbReference type="SUPFAM" id="SSF50475">
    <property type="entry name" value="FMN-binding split barrel"/>
    <property type="match status" value="1"/>
</dbReference>
<evidence type="ECO:0000259" key="7">
    <source>
        <dbReference type="Pfam" id="PF10590"/>
    </source>
</evidence>
<dbReference type="NCBIfam" id="NF004231">
    <property type="entry name" value="PRK05679.1"/>
    <property type="match status" value="1"/>
</dbReference>
<comment type="similarity">
    <text evidence="1 5">Belongs to the pyridoxamine 5'-phosphate oxidase family.</text>
</comment>
<dbReference type="Pfam" id="PF10590">
    <property type="entry name" value="PNP_phzG_C"/>
    <property type="match status" value="1"/>
</dbReference>
<comment type="cofactor">
    <cofactor evidence="5">
        <name>FMN</name>
        <dbReference type="ChEBI" id="CHEBI:58210"/>
    </cofactor>
    <text evidence="5">Binds 1 FMN per subunit.</text>
</comment>
<evidence type="ECO:0000256" key="2">
    <source>
        <dbReference type="ARBA" id="ARBA00022630"/>
    </source>
</evidence>
<feature type="binding site" evidence="5">
    <location>
        <position position="108"/>
    </location>
    <ligand>
        <name>substrate</name>
    </ligand>
</feature>
<protein>
    <recommendedName>
        <fullName evidence="5">Pyridoxine/pyridoxamine 5'-phosphate oxidase</fullName>
        <ecNumber evidence="5">1.4.3.5</ecNumber>
    </recommendedName>
    <alternativeName>
        <fullName evidence="5">PNP/PMP oxidase</fullName>
        <shortName evidence="5">PNPOx</shortName>
    </alternativeName>
    <alternativeName>
        <fullName evidence="5">Pyridoxal 5'-phosphate synthase</fullName>
    </alternativeName>
</protein>
<comment type="catalytic activity">
    <reaction evidence="5">
        <text>pyridoxine 5'-phosphate + O2 = pyridoxal 5'-phosphate + H2O2</text>
        <dbReference type="Rhea" id="RHEA:15149"/>
        <dbReference type="ChEBI" id="CHEBI:15379"/>
        <dbReference type="ChEBI" id="CHEBI:16240"/>
        <dbReference type="ChEBI" id="CHEBI:58589"/>
        <dbReference type="ChEBI" id="CHEBI:597326"/>
        <dbReference type="EC" id="1.4.3.5"/>
    </reaction>
</comment>
<dbReference type="GO" id="GO:0004733">
    <property type="term" value="F:pyridoxamine phosphate oxidase activity"/>
    <property type="evidence" value="ECO:0007669"/>
    <property type="project" value="UniProtKB-EC"/>
</dbReference>
<keyword evidence="2 5" id="KW-0285">Flavoprotein</keyword>
<feature type="binding site" evidence="5">
    <location>
        <position position="66"/>
    </location>
    <ligand>
        <name>FMN</name>
        <dbReference type="ChEBI" id="CHEBI:58210"/>
    </ligand>
</feature>
<keyword evidence="9" id="KW-1185">Reference proteome</keyword>
<name>A0ABX8WRI7_9GAMM</name>
<dbReference type="EC" id="1.4.3.5" evidence="5"/>
<feature type="binding site" evidence="5">
    <location>
        <position position="116"/>
    </location>
    <ligand>
        <name>substrate</name>
    </ligand>
</feature>
<feature type="binding site" evidence="5">
    <location>
        <begin position="125"/>
        <end position="126"/>
    </location>
    <ligand>
        <name>FMN</name>
        <dbReference type="ChEBI" id="CHEBI:58210"/>
    </ligand>
</feature>
<feature type="domain" description="Pyridoxamine 5'-phosphate oxidase N-terminal" evidence="6">
    <location>
        <begin position="18"/>
        <end position="143"/>
    </location>
</feature>
<feature type="binding site" evidence="5">
    <location>
        <begin position="44"/>
        <end position="49"/>
    </location>
    <ligand>
        <name>FMN</name>
        <dbReference type="ChEBI" id="CHEBI:58210"/>
    </ligand>
</feature>
<feature type="domain" description="Pyridoxine 5'-phosphate oxidase dimerisation C-terminal" evidence="7">
    <location>
        <begin position="157"/>
        <end position="198"/>
    </location>
</feature>
<feature type="binding site" evidence="5">
    <location>
        <position position="49"/>
    </location>
    <ligand>
        <name>substrate</name>
    </ligand>
</feature>
<comment type="function">
    <text evidence="5">Catalyzes the oxidation of either pyridoxine 5'-phosphate (PNP) or pyridoxamine 5'-phosphate (PMP) into pyridoxal 5'-phosphate (PLP).</text>
</comment>
<dbReference type="InterPro" id="IPR019576">
    <property type="entry name" value="Pyridoxamine_oxidase_dimer_C"/>
</dbReference>
<feature type="binding site" evidence="5">
    <location>
        <position position="65"/>
    </location>
    <ligand>
        <name>FMN</name>
        <dbReference type="ChEBI" id="CHEBI:58210"/>
    </ligand>
</feature>
<dbReference type="InterPro" id="IPR012349">
    <property type="entry name" value="Split_barrel_FMN-bd"/>
</dbReference>
<keyword evidence="4 5" id="KW-0560">Oxidoreductase</keyword>
<dbReference type="PIRSF" id="PIRSF000190">
    <property type="entry name" value="Pyd_amn-ph_oxd"/>
    <property type="match status" value="1"/>
</dbReference>
<feature type="binding site" evidence="5">
    <location>
        <begin position="59"/>
        <end position="60"/>
    </location>
    <ligand>
        <name>FMN</name>
        <dbReference type="ChEBI" id="CHEBI:58210"/>
    </ligand>
</feature>
<dbReference type="Proteomes" id="UP000824755">
    <property type="component" value="Chromosome"/>
</dbReference>
<feature type="binding site" evidence="5">
    <location>
        <position position="180"/>
    </location>
    <ligand>
        <name>FMN</name>
        <dbReference type="ChEBI" id="CHEBI:58210"/>
    </ligand>
</feature>
<accession>A0ABX8WRI7</accession>
<comment type="pathway">
    <text evidence="5">Cofactor metabolism; pyridoxal 5'-phosphate salvage; pyridoxal 5'-phosphate from pyridoxine 5'-phosphate: step 1/1.</text>
</comment>
<comment type="subunit">
    <text evidence="5">Homodimer.</text>
</comment>
<reference evidence="8 9" key="1">
    <citation type="submission" date="2021-08" db="EMBL/GenBank/DDBJ databases">
        <title>Lysobacter sp. strain CJ11 Genome sequencing and assembly.</title>
        <authorList>
            <person name="Kim I."/>
        </authorList>
    </citation>
    <scope>NUCLEOTIDE SEQUENCE [LARGE SCALE GENOMIC DNA]</scope>
    <source>
        <strain evidence="8 9">CJ11</strain>
    </source>
</reference>
<evidence type="ECO:0000256" key="1">
    <source>
        <dbReference type="ARBA" id="ARBA00007301"/>
    </source>
</evidence>
<gene>
    <name evidence="5 8" type="primary">pdxH</name>
    <name evidence="8" type="ORF">H8L67_02810</name>
</gene>
<evidence type="ECO:0000256" key="4">
    <source>
        <dbReference type="ARBA" id="ARBA00023002"/>
    </source>
</evidence>
<organism evidence="8 9">
    <name type="scientific">Lysobacter soyae</name>
    <dbReference type="NCBI Taxonomy" id="2764185"/>
    <lineage>
        <taxon>Bacteria</taxon>
        <taxon>Pseudomonadati</taxon>
        <taxon>Pseudomonadota</taxon>
        <taxon>Gammaproteobacteria</taxon>
        <taxon>Lysobacterales</taxon>
        <taxon>Lysobacteraceae</taxon>
        <taxon>Lysobacter</taxon>
    </lineage>
</organism>
<dbReference type="Pfam" id="PF01243">
    <property type="entry name" value="PNPOx_N"/>
    <property type="match status" value="1"/>
</dbReference>
<dbReference type="InterPro" id="IPR000659">
    <property type="entry name" value="Pyridox_Oxase"/>
</dbReference>
<comment type="pathway">
    <text evidence="5">Cofactor metabolism; pyridoxal 5'-phosphate salvage; pyridoxal 5'-phosphate from pyridoxamine 5'-phosphate: step 1/1.</text>
</comment>
<dbReference type="NCBIfam" id="TIGR00558">
    <property type="entry name" value="pdxH"/>
    <property type="match status" value="1"/>
</dbReference>
<evidence type="ECO:0000313" key="8">
    <source>
        <dbReference type="EMBL" id="QYR53458.1"/>
    </source>
</evidence>
<evidence type="ECO:0000313" key="9">
    <source>
        <dbReference type="Proteomes" id="UP000824755"/>
    </source>
</evidence>
<feature type="binding site" evidence="5">
    <location>
        <position position="90"/>
    </location>
    <ligand>
        <name>FMN</name>
        <dbReference type="ChEBI" id="CHEBI:58210"/>
    </ligand>
</feature>
<comment type="catalytic activity">
    <reaction evidence="5">
        <text>pyridoxamine 5'-phosphate + O2 + H2O = pyridoxal 5'-phosphate + H2O2 + NH4(+)</text>
        <dbReference type="Rhea" id="RHEA:15817"/>
        <dbReference type="ChEBI" id="CHEBI:15377"/>
        <dbReference type="ChEBI" id="CHEBI:15379"/>
        <dbReference type="ChEBI" id="CHEBI:16240"/>
        <dbReference type="ChEBI" id="CHEBI:28938"/>
        <dbReference type="ChEBI" id="CHEBI:58451"/>
        <dbReference type="ChEBI" id="CHEBI:597326"/>
        <dbReference type="EC" id="1.4.3.5"/>
    </reaction>
</comment>
<dbReference type="HAMAP" id="MF_01629">
    <property type="entry name" value="PdxH"/>
    <property type="match status" value="1"/>
</dbReference>
<dbReference type="RefSeq" id="WP_220380274.1">
    <property type="nucleotide sequence ID" value="NZ_CP080544.1"/>
</dbReference>
<feature type="binding site" evidence="5">
    <location>
        <begin position="176"/>
        <end position="178"/>
    </location>
    <ligand>
        <name>substrate</name>
    </ligand>
</feature>
<dbReference type="PANTHER" id="PTHR10851:SF0">
    <property type="entry name" value="PYRIDOXINE-5'-PHOSPHATE OXIDASE"/>
    <property type="match status" value="1"/>
</dbReference>
<keyword evidence="3 5" id="KW-0288">FMN</keyword>